<feature type="transmembrane region" description="Helical" evidence="1">
    <location>
        <begin position="132"/>
        <end position="153"/>
    </location>
</feature>
<gene>
    <name evidence="2" type="ORF">C492_22087</name>
</gene>
<dbReference type="PANTHER" id="PTHR40700">
    <property type="entry name" value="HYPOTHETICAL MEMBRANE PROTEIN, CONSERVED, DUF63 FAMILY"/>
    <property type="match status" value="1"/>
</dbReference>
<evidence type="ECO:0000256" key="1">
    <source>
        <dbReference type="SAM" id="Phobius"/>
    </source>
</evidence>
<accession>L9WMU2</accession>
<feature type="transmembrane region" description="Helical" evidence="1">
    <location>
        <begin position="217"/>
        <end position="236"/>
    </location>
</feature>
<feature type="transmembrane region" description="Helical" evidence="1">
    <location>
        <begin position="12"/>
        <end position="29"/>
    </location>
</feature>
<feature type="transmembrane region" description="Helical" evidence="1">
    <location>
        <begin position="248"/>
        <end position="270"/>
    </location>
</feature>
<evidence type="ECO:0008006" key="4">
    <source>
        <dbReference type="Google" id="ProtNLM"/>
    </source>
</evidence>
<dbReference type="OrthoDB" id="308209at2157"/>
<dbReference type="EMBL" id="AOIA01000167">
    <property type="protein sequence ID" value="ELY50511.1"/>
    <property type="molecule type" value="Genomic_DNA"/>
</dbReference>
<keyword evidence="1" id="KW-1133">Transmembrane helix</keyword>
<organism evidence="2 3">
    <name type="scientific">Natronococcus jeotgali DSM 18795</name>
    <dbReference type="NCBI Taxonomy" id="1227498"/>
    <lineage>
        <taxon>Archaea</taxon>
        <taxon>Methanobacteriati</taxon>
        <taxon>Methanobacteriota</taxon>
        <taxon>Stenosarchaea group</taxon>
        <taxon>Halobacteria</taxon>
        <taxon>Halobacteriales</taxon>
        <taxon>Natrialbaceae</taxon>
        <taxon>Natronococcus</taxon>
    </lineage>
</organism>
<dbReference type="AlphaFoldDB" id="L9WMU2"/>
<dbReference type="STRING" id="1227498.C492_22087"/>
<dbReference type="Proteomes" id="UP000011531">
    <property type="component" value="Unassembled WGS sequence"/>
</dbReference>
<dbReference type="RefSeq" id="WP_008427490.1">
    <property type="nucleotide sequence ID" value="NZ_AOIA01000167.1"/>
</dbReference>
<protein>
    <recommendedName>
        <fullName evidence="4">DUF63 domain-containing protein</fullName>
    </recommendedName>
</protein>
<proteinExistence type="predicted"/>
<dbReference type="Pfam" id="PF01889">
    <property type="entry name" value="DUF63"/>
    <property type="match status" value="1"/>
</dbReference>
<feature type="transmembrane region" description="Helical" evidence="1">
    <location>
        <begin position="160"/>
        <end position="177"/>
    </location>
</feature>
<name>L9WMU2_9EURY</name>
<dbReference type="PANTHER" id="PTHR40700:SF1">
    <property type="entry name" value="DUF63 DOMAIN-CONTAINING PROTEIN"/>
    <property type="match status" value="1"/>
</dbReference>
<comment type="caution">
    <text evidence="2">The sequence shown here is derived from an EMBL/GenBank/DDBJ whole genome shotgun (WGS) entry which is preliminary data.</text>
</comment>
<feature type="transmembrane region" description="Helical" evidence="1">
    <location>
        <begin position="67"/>
        <end position="94"/>
    </location>
</feature>
<feature type="transmembrane region" description="Helical" evidence="1">
    <location>
        <begin position="106"/>
        <end position="126"/>
    </location>
</feature>
<keyword evidence="1" id="KW-0812">Transmembrane</keyword>
<sequence>MVLPEGFALPPWQLLVPLALAAVGVGAALRSLDPRVTDRTVLAFAPWMVFGSSLHVLHRLGAYPTDVAVLFGTPGVYVVTGIVAGAVWIGGIALERTGLGIPSEAPVALLGAVGFVGAVAAAVAVQGGFGDVFWPLLSVVLAALVTAGAWALLERRYAEVAAVTGATGALVVFGHALDGTSTAVGYDVLGASEEVPLSTAILEVGRALPTAEYVGGGWLFVLVKVALALVIVGLFQEYIEDAPRQGRTLLALLAAIGLGPGAHNVVLFLVT</sequence>
<reference evidence="2 3" key="1">
    <citation type="journal article" date="2014" name="PLoS Genet.">
        <title>Phylogenetically driven sequencing of extremely halophilic archaea reveals strategies for static and dynamic osmo-response.</title>
        <authorList>
            <person name="Becker E.A."/>
            <person name="Seitzer P.M."/>
            <person name="Tritt A."/>
            <person name="Larsen D."/>
            <person name="Krusor M."/>
            <person name="Yao A.I."/>
            <person name="Wu D."/>
            <person name="Madern D."/>
            <person name="Eisen J.A."/>
            <person name="Darling A.E."/>
            <person name="Facciotti M.T."/>
        </authorList>
    </citation>
    <scope>NUCLEOTIDE SEQUENCE [LARGE SCALE GENOMIC DNA]</scope>
    <source>
        <strain evidence="2 3">DSM 18795</strain>
    </source>
</reference>
<evidence type="ECO:0000313" key="3">
    <source>
        <dbReference type="Proteomes" id="UP000011531"/>
    </source>
</evidence>
<evidence type="ECO:0000313" key="2">
    <source>
        <dbReference type="EMBL" id="ELY50511.1"/>
    </source>
</evidence>
<dbReference type="InterPro" id="IPR002749">
    <property type="entry name" value="DUF63"/>
</dbReference>
<keyword evidence="3" id="KW-1185">Reference proteome</keyword>
<dbReference type="PATRIC" id="fig|1227498.3.peg.4389"/>
<feature type="transmembrane region" description="Helical" evidence="1">
    <location>
        <begin position="41"/>
        <end position="61"/>
    </location>
</feature>
<keyword evidence="1" id="KW-0472">Membrane</keyword>